<protein>
    <submittedName>
        <fullName evidence="3">Uncharacterized protein</fullName>
    </submittedName>
</protein>
<dbReference type="Gene3D" id="2.90.10.10">
    <property type="entry name" value="Bulb-type lectin domain"/>
    <property type="match status" value="1"/>
</dbReference>
<evidence type="ECO:0000313" key="4">
    <source>
        <dbReference type="Proteomes" id="UP000829196"/>
    </source>
</evidence>
<keyword evidence="2" id="KW-0732">Signal</keyword>
<comment type="caution">
    <text evidence="3">The sequence shown here is derived from an EMBL/GenBank/DDBJ whole genome shotgun (WGS) entry which is preliminary data.</text>
</comment>
<reference evidence="3" key="1">
    <citation type="journal article" date="2022" name="Front. Genet.">
        <title>Chromosome-Scale Assembly of the Dendrobium nobile Genome Provides Insights Into the Molecular Mechanism of the Biosynthesis of the Medicinal Active Ingredient of Dendrobium.</title>
        <authorList>
            <person name="Xu Q."/>
            <person name="Niu S.-C."/>
            <person name="Li K.-L."/>
            <person name="Zheng P.-J."/>
            <person name="Zhang X.-J."/>
            <person name="Jia Y."/>
            <person name="Liu Y."/>
            <person name="Niu Y.-X."/>
            <person name="Yu L.-H."/>
            <person name="Chen D.-F."/>
            <person name="Zhang G.-Q."/>
        </authorList>
    </citation>
    <scope>NUCLEOTIDE SEQUENCE</scope>
    <source>
        <tissue evidence="3">Leaf</tissue>
    </source>
</reference>
<dbReference type="SMR" id="A0A8T3AAL2"/>
<dbReference type="OrthoDB" id="687840at2759"/>
<dbReference type="PANTHER" id="PTHR36481:SF2">
    <property type="entry name" value="EXPRESSED PROTEIN"/>
    <property type="match status" value="1"/>
</dbReference>
<dbReference type="Proteomes" id="UP000829196">
    <property type="component" value="Unassembled WGS sequence"/>
</dbReference>
<evidence type="ECO:0000256" key="2">
    <source>
        <dbReference type="SAM" id="SignalP"/>
    </source>
</evidence>
<evidence type="ECO:0000313" key="3">
    <source>
        <dbReference type="EMBL" id="KAI0493616.1"/>
    </source>
</evidence>
<gene>
    <name evidence="3" type="ORF">KFK09_023735</name>
</gene>
<dbReference type="EMBL" id="JAGYWB010000017">
    <property type="protein sequence ID" value="KAI0493616.1"/>
    <property type="molecule type" value="Genomic_DNA"/>
</dbReference>
<feature type="compositionally biased region" description="Low complexity" evidence="1">
    <location>
        <begin position="183"/>
        <end position="194"/>
    </location>
</feature>
<feature type="signal peptide" evidence="2">
    <location>
        <begin position="1"/>
        <end position="23"/>
    </location>
</feature>
<dbReference type="InterPro" id="IPR036426">
    <property type="entry name" value="Bulb-type_lectin_dom_sf"/>
</dbReference>
<name>A0A8T3AAL2_DENNO</name>
<dbReference type="SUPFAM" id="SSF51110">
    <property type="entry name" value="alpha-D-mannose-specific plant lectins"/>
    <property type="match status" value="1"/>
</dbReference>
<feature type="region of interest" description="Disordered" evidence="1">
    <location>
        <begin position="165"/>
        <end position="226"/>
    </location>
</feature>
<dbReference type="PANTHER" id="PTHR36481">
    <property type="entry name" value="EXPRESSED PROTEIN"/>
    <property type="match status" value="1"/>
</dbReference>
<proteinExistence type="predicted"/>
<sequence>MELLLFFFFFFLFSLLPLSSTQANDTTLPGSIARTTKQQLLATMSPGNRSATEPFLSSPSGKYAAYFLRRGTAPVPVPDAVGSGNDFCYIQVAEISTSDSRWESDCVPVSISNACSLIFSDSGLQILDGSNSAWSTDAQSEFPVQNLELDDEGDLRITGEDGELAWKASDEPRQNQHCGETGSPGLAAAAPSSAQTIGKGSETPLEQPPSGRSMGRVGPTPEGVNGAGIGYGGLPLVDSTPYDSGSLKPEVGWVGTGRALLLCLGVIGGVLL</sequence>
<accession>A0A8T3AAL2</accession>
<keyword evidence="4" id="KW-1185">Reference proteome</keyword>
<dbReference type="AlphaFoldDB" id="A0A8T3AAL2"/>
<organism evidence="3 4">
    <name type="scientific">Dendrobium nobile</name>
    <name type="common">Orchid</name>
    <dbReference type="NCBI Taxonomy" id="94219"/>
    <lineage>
        <taxon>Eukaryota</taxon>
        <taxon>Viridiplantae</taxon>
        <taxon>Streptophyta</taxon>
        <taxon>Embryophyta</taxon>
        <taxon>Tracheophyta</taxon>
        <taxon>Spermatophyta</taxon>
        <taxon>Magnoliopsida</taxon>
        <taxon>Liliopsida</taxon>
        <taxon>Asparagales</taxon>
        <taxon>Orchidaceae</taxon>
        <taxon>Epidendroideae</taxon>
        <taxon>Malaxideae</taxon>
        <taxon>Dendrobiinae</taxon>
        <taxon>Dendrobium</taxon>
    </lineage>
</organism>
<feature type="chain" id="PRO_5035828334" evidence="2">
    <location>
        <begin position="24"/>
        <end position="272"/>
    </location>
</feature>
<evidence type="ECO:0000256" key="1">
    <source>
        <dbReference type="SAM" id="MobiDB-lite"/>
    </source>
</evidence>